<dbReference type="InterPro" id="IPR035976">
    <property type="entry name" value="Sushi/SCR/CCP_sf"/>
</dbReference>
<accession>A0A9Q1BUR2</accession>
<dbReference type="SMART" id="SM00321">
    <property type="entry name" value="WSC"/>
    <property type="match status" value="1"/>
</dbReference>
<comment type="caution">
    <text evidence="2">Lacks conserved residue(s) required for the propagation of feature annotation.</text>
</comment>
<evidence type="ECO:0000313" key="7">
    <source>
        <dbReference type="EMBL" id="KAJ8033127.1"/>
    </source>
</evidence>
<dbReference type="AlphaFoldDB" id="A0A9Q1BUR2"/>
<sequence>MELILQFVFCLKFLATVIAVEYHHAGCFSHSFSRDTLGKIHSTDPLLTPRRCLARCSRDSFPYFILKDGNVCSCDRDVSNITKYNRSEECNSLCVGDSDSVCGGKNAVDVFKVNYCKFLQSPLNGYVNQTTSEALFWCSDGYYLQGLDVIHCDLSTSEWDGPTDPKCLEHSQISVLAASSASSTFPMTQKYAKRWTLEVKLLEIISSWEHVTILALSFVTTVLLVSCVVITSKYALLKKSTTYRLQGERMTAYGSDNDIALTSLPHSLVGPTRRSSTDLRGTSFSTHEMRYCTNMDDHSTACTPNYVGMASQRIDLDHENGDFCQTISLNDRQHVYSRVLTWQH</sequence>
<dbReference type="InterPro" id="IPR002889">
    <property type="entry name" value="WSC_carb-bd"/>
</dbReference>
<dbReference type="EMBL" id="JAIZAY010000011">
    <property type="protein sequence ID" value="KAJ8033127.1"/>
    <property type="molecule type" value="Genomic_DNA"/>
</dbReference>
<keyword evidence="3" id="KW-0812">Transmembrane</keyword>
<keyword evidence="3" id="KW-0472">Membrane</keyword>
<evidence type="ECO:0000256" key="3">
    <source>
        <dbReference type="SAM" id="Phobius"/>
    </source>
</evidence>
<feature type="domain" description="Sushi" evidence="5">
    <location>
        <begin position="114"/>
        <end position="169"/>
    </location>
</feature>
<evidence type="ECO:0000259" key="5">
    <source>
        <dbReference type="PROSITE" id="PS50923"/>
    </source>
</evidence>
<evidence type="ECO:0000313" key="8">
    <source>
        <dbReference type="Proteomes" id="UP001152320"/>
    </source>
</evidence>
<comment type="caution">
    <text evidence="7">The sequence shown here is derived from an EMBL/GenBank/DDBJ whole genome shotgun (WGS) entry which is preliminary data.</text>
</comment>
<dbReference type="SMART" id="SM00032">
    <property type="entry name" value="CCP"/>
    <property type="match status" value="1"/>
</dbReference>
<name>A0A9Q1BUR2_HOLLE</name>
<evidence type="ECO:0000259" key="6">
    <source>
        <dbReference type="PROSITE" id="PS51212"/>
    </source>
</evidence>
<dbReference type="Pfam" id="PF01822">
    <property type="entry name" value="WSC"/>
    <property type="match status" value="1"/>
</dbReference>
<evidence type="ECO:0000256" key="1">
    <source>
        <dbReference type="ARBA" id="ARBA00023157"/>
    </source>
</evidence>
<feature type="domain" description="WSC" evidence="6">
    <location>
        <begin position="21"/>
        <end position="114"/>
    </location>
</feature>
<feature type="transmembrane region" description="Helical" evidence="3">
    <location>
        <begin position="213"/>
        <end position="236"/>
    </location>
</feature>
<keyword evidence="3" id="KW-1133">Transmembrane helix</keyword>
<dbReference type="Proteomes" id="UP001152320">
    <property type="component" value="Chromosome 11"/>
</dbReference>
<keyword evidence="2" id="KW-0768">Sushi</keyword>
<dbReference type="SUPFAM" id="SSF57535">
    <property type="entry name" value="Complement control module/SCR domain"/>
    <property type="match status" value="1"/>
</dbReference>
<organism evidence="7 8">
    <name type="scientific">Holothuria leucospilota</name>
    <name type="common">Black long sea cucumber</name>
    <name type="synonym">Mertensiothuria leucospilota</name>
    <dbReference type="NCBI Taxonomy" id="206669"/>
    <lineage>
        <taxon>Eukaryota</taxon>
        <taxon>Metazoa</taxon>
        <taxon>Echinodermata</taxon>
        <taxon>Eleutherozoa</taxon>
        <taxon>Echinozoa</taxon>
        <taxon>Holothuroidea</taxon>
        <taxon>Aspidochirotacea</taxon>
        <taxon>Aspidochirotida</taxon>
        <taxon>Holothuriidae</taxon>
        <taxon>Holothuria</taxon>
    </lineage>
</organism>
<dbReference type="CDD" id="cd00033">
    <property type="entry name" value="CCP"/>
    <property type="match status" value="1"/>
</dbReference>
<feature type="signal peptide" evidence="4">
    <location>
        <begin position="1"/>
        <end position="19"/>
    </location>
</feature>
<protein>
    <submittedName>
        <fullName evidence="7">Xylosyltransferase oxt</fullName>
    </submittedName>
</protein>
<evidence type="ECO:0000256" key="2">
    <source>
        <dbReference type="PROSITE-ProRule" id="PRU00302"/>
    </source>
</evidence>
<dbReference type="OrthoDB" id="6161136at2759"/>
<dbReference type="PROSITE" id="PS51212">
    <property type="entry name" value="WSC"/>
    <property type="match status" value="1"/>
</dbReference>
<gene>
    <name evidence="7" type="ORF">HOLleu_23271</name>
</gene>
<dbReference type="PROSITE" id="PS50923">
    <property type="entry name" value="SUSHI"/>
    <property type="match status" value="1"/>
</dbReference>
<dbReference type="Gene3D" id="2.10.70.10">
    <property type="entry name" value="Complement Module, domain 1"/>
    <property type="match status" value="1"/>
</dbReference>
<reference evidence="7" key="1">
    <citation type="submission" date="2021-10" db="EMBL/GenBank/DDBJ databases">
        <title>Tropical sea cucumber genome reveals ecological adaptation and Cuvierian tubules defense mechanism.</title>
        <authorList>
            <person name="Chen T."/>
        </authorList>
    </citation>
    <scope>NUCLEOTIDE SEQUENCE</scope>
    <source>
        <strain evidence="7">Nanhai2018</strain>
        <tissue evidence="7">Muscle</tissue>
    </source>
</reference>
<proteinExistence type="predicted"/>
<evidence type="ECO:0000256" key="4">
    <source>
        <dbReference type="SAM" id="SignalP"/>
    </source>
</evidence>
<keyword evidence="8" id="KW-1185">Reference proteome</keyword>
<keyword evidence="4" id="KW-0732">Signal</keyword>
<keyword evidence="1" id="KW-1015">Disulfide bond</keyword>
<dbReference type="Pfam" id="PF00084">
    <property type="entry name" value="Sushi"/>
    <property type="match status" value="1"/>
</dbReference>
<feature type="chain" id="PRO_5040452082" evidence="4">
    <location>
        <begin position="20"/>
        <end position="344"/>
    </location>
</feature>
<dbReference type="InterPro" id="IPR000436">
    <property type="entry name" value="Sushi_SCR_CCP_dom"/>
</dbReference>